<protein>
    <submittedName>
        <fullName evidence="1">Uncharacterized protein</fullName>
    </submittedName>
</protein>
<sequence>MTIAQILAKEGLSAAIPGGNLMFEAGRTLFDHANQYIKDRNEERLVRFHSVLLDSEGEPKEKEEILYGEFDPDDYHSLLASCIQDIEDKKTDLYANLLKRFIINSVPERERQLFIQGAKALSMDDVRFMREIYIKNKFDLMSPGGTAQQTKQLLETNDPILQILLSRFEYLGFLEAQQKKLSKLGEKFLELGSAHYELTPDSIGRKQWRGIMINILCFEIGNYDHARFYNRLEKVFWDNQIKSQIHIIDSTRNLSFIFWSGGVLLVGDRLIEGQYLTALQKYSAKLPLVRFNVTTKGAGQTLEGVNFLQVYTAVDCPRGEETQYVEKMFNEQFA</sequence>
<comment type="caution">
    <text evidence="1">The sequence shown here is derived from an EMBL/GenBank/DDBJ whole genome shotgun (WGS) entry which is preliminary data.</text>
</comment>
<dbReference type="Proteomes" id="UP000589984">
    <property type="component" value="Unassembled WGS sequence"/>
</dbReference>
<gene>
    <name evidence="1" type="ORF">HUO07_12420</name>
</gene>
<keyword evidence="2" id="KW-1185">Reference proteome</keyword>
<evidence type="ECO:0000313" key="2">
    <source>
        <dbReference type="Proteomes" id="UP000589984"/>
    </source>
</evidence>
<accession>A0A7Y6V929</accession>
<dbReference type="EMBL" id="JABWCV010000012">
    <property type="protein sequence ID" value="NVF14969.1"/>
    <property type="molecule type" value="Genomic_DNA"/>
</dbReference>
<dbReference type="AlphaFoldDB" id="A0A7Y6V929"/>
<evidence type="ECO:0000313" key="1">
    <source>
        <dbReference type="EMBL" id="NVF14969.1"/>
    </source>
</evidence>
<dbReference type="RefSeq" id="WP_176303822.1">
    <property type="nucleotide sequence ID" value="NZ_JABWCV010000012.1"/>
</dbReference>
<reference evidence="1 2" key="1">
    <citation type="submission" date="2020-06" db="EMBL/GenBank/DDBJ databases">
        <title>Halomonas sp. QX-1 draft genome sequence.</title>
        <authorList>
            <person name="Qiu X."/>
        </authorList>
    </citation>
    <scope>NUCLEOTIDE SEQUENCE [LARGE SCALE GENOMIC DNA]</scope>
    <source>
        <strain evidence="1 2">QX-1</strain>
    </source>
</reference>
<organism evidence="1 2">
    <name type="scientific">Vreelandella maris</name>
    <dbReference type="NCBI Taxonomy" id="2729617"/>
    <lineage>
        <taxon>Bacteria</taxon>
        <taxon>Pseudomonadati</taxon>
        <taxon>Pseudomonadota</taxon>
        <taxon>Gammaproteobacteria</taxon>
        <taxon>Oceanospirillales</taxon>
        <taxon>Halomonadaceae</taxon>
        <taxon>Vreelandella</taxon>
    </lineage>
</organism>
<proteinExistence type="predicted"/>
<name>A0A7Y6V929_9GAMM</name>